<proteinExistence type="predicted"/>
<evidence type="ECO:0000313" key="1">
    <source>
        <dbReference type="EMBL" id="KIJ88907.1"/>
    </source>
</evidence>
<dbReference type="EMBL" id="JWSW01000015">
    <property type="protein sequence ID" value="KIJ88907.1"/>
    <property type="molecule type" value="Genomic_DNA"/>
</dbReference>
<accession>A0A0C2LZR7</accession>
<dbReference type="RefSeq" id="WP_041078484.1">
    <property type="nucleotide sequence ID" value="NZ_CP116496.1"/>
</dbReference>
<dbReference type="Proteomes" id="UP000031952">
    <property type="component" value="Unassembled WGS sequence"/>
</dbReference>
<dbReference type="AlphaFoldDB" id="A0A0C2LZR7"/>
<comment type="caution">
    <text evidence="1">The sequence shown here is derived from an EMBL/GenBank/DDBJ whole genome shotgun (WGS) entry which is preliminary data.</text>
</comment>
<evidence type="ECO:0000313" key="2">
    <source>
        <dbReference type="Proteomes" id="UP000031952"/>
    </source>
</evidence>
<organism evidence="1 2">
    <name type="scientific">Rickettsia asembonensis</name>
    <dbReference type="NCBI Taxonomy" id="1068590"/>
    <lineage>
        <taxon>Bacteria</taxon>
        <taxon>Pseudomonadati</taxon>
        <taxon>Pseudomonadota</taxon>
        <taxon>Alphaproteobacteria</taxon>
        <taxon>Rickettsiales</taxon>
        <taxon>Rickettsiaceae</taxon>
        <taxon>Rickettsieae</taxon>
        <taxon>Rickettsia</taxon>
        <taxon>spotted fever group</taxon>
    </lineage>
</organism>
<name>A0A0C2LZR7_9RICK</name>
<keyword evidence="2" id="KW-1185">Reference proteome</keyword>
<gene>
    <name evidence="1" type="ORF">SB78_02705</name>
</gene>
<sequence>MLDLDFIIQEDIEPIIELLNTPIGKFEEGMKKWEQYKPKTSIEERIKKFNGQYPYIQVK</sequence>
<protein>
    <submittedName>
        <fullName evidence="1">Uncharacterized protein</fullName>
    </submittedName>
</protein>
<reference evidence="1 2" key="1">
    <citation type="submission" date="2014-12" db="EMBL/GenBank/DDBJ databases">
        <title>Whole genome sequence of Candidatus Rickettsia asemboensis strain NMRCii isolated from cat fleas in west Kenya.</title>
        <authorList>
            <person name="Jima D."/>
            <person name="Luce-Fedrow A."/>
            <person name="Yang Y."/>
            <person name="Maina A.N."/>
            <person name="Snesrud E.C."/>
            <person name="Jarman R.G."/>
            <person name="Richards A.L."/>
            <person name="Hang J."/>
        </authorList>
    </citation>
    <scope>NUCLEOTIDE SEQUENCE [LARGE SCALE GENOMIC DNA]</scope>
    <source>
        <strain evidence="1 2">NMRCii</strain>
    </source>
</reference>